<evidence type="ECO:0000313" key="4">
    <source>
        <dbReference type="Proteomes" id="UP000595278"/>
    </source>
</evidence>
<dbReference type="EMBL" id="CP067393">
    <property type="protein sequence ID" value="QQP86930.1"/>
    <property type="molecule type" value="Genomic_DNA"/>
</dbReference>
<evidence type="ECO:0000256" key="1">
    <source>
        <dbReference type="SAM" id="Coils"/>
    </source>
</evidence>
<reference evidence="3 4" key="1">
    <citation type="submission" date="2021-01" db="EMBL/GenBank/DDBJ databases">
        <title>Entomomonas sp. F2A isolated from a house cricket (Acheta domesticus).</title>
        <authorList>
            <person name="Spergser J."/>
            <person name="Busse H.-J."/>
        </authorList>
    </citation>
    <scope>NUCLEOTIDE SEQUENCE [LARGE SCALE GENOMIC DNA]</scope>
    <source>
        <strain evidence="3 4">F2A</strain>
    </source>
</reference>
<evidence type="ECO:0000313" key="3">
    <source>
        <dbReference type="EMBL" id="QQP86930.1"/>
    </source>
</evidence>
<proteinExistence type="predicted"/>
<protein>
    <recommendedName>
        <fullName evidence="5">DUF2570 domain-containing protein</fullName>
    </recommendedName>
</protein>
<feature type="coiled-coil region" evidence="1">
    <location>
        <begin position="23"/>
        <end position="92"/>
    </location>
</feature>
<keyword evidence="2" id="KW-0472">Membrane</keyword>
<evidence type="ECO:0008006" key="5">
    <source>
        <dbReference type="Google" id="ProtNLM"/>
    </source>
</evidence>
<sequence>METITKYASIGLAALLAIAIIYISILSNQRDSALDKLDKANKNIEQLQQANLNLAGSIDLLESQAQQNRVYITELEAKRTETEKQATKLVQEFKIKKHENQTINNWASKPLPSGLY</sequence>
<keyword evidence="4" id="KW-1185">Reference proteome</keyword>
<keyword evidence="2" id="KW-0812">Transmembrane</keyword>
<feature type="transmembrane region" description="Helical" evidence="2">
    <location>
        <begin position="6"/>
        <end position="26"/>
    </location>
</feature>
<dbReference type="AlphaFoldDB" id="A0A974RY54"/>
<keyword evidence="2" id="KW-1133">Transmembrane helix</keyword>
<evidence type="ECO:0000256" key="2">
    <source>
        <dbReference type="SAM" id="Phobius"/>
    </source>
</evidence>
<dbReference type="KEGG" id="eaz:JHT90_06710"/>
<name>A0A974RY54_9GAMM</name>
<dbReference type="Proteomes" id="UP000595278">
    <property type="component" value="Chromosome"/>
</dbReference>
<organism evidence="3 4">
    <name type="scientific">Entomomonas asaccharolytica</name>
    <dbReference type="NCBI Taxonomy" id="2785331"/>
    <lineage>
        <taxon>Bacteria</taxon>
        <taxon>Pseudomonadati</taxon>
        <taxon>Pseudomonadota</taxon>
        <taxon>Gammaproteobacteria</taxon>
        <taxon>Pseudomonadales</taxon>
        <taxon>Pseudomonadaceae</taxon>
        <taxon>Entomomonas</taxon>
    </lineage>
</organism>
<keyword evidence="1" id="KW-0175">Coiled coil</keyword>
<accession>A0A974RY54</accession>
<gene>
    <name evidence="3" type="ORF">JHT90_06710</name>
</gene>
<dbReference type="RefSeq" id="WP_201095425.1">
    <property type="nucleotide sequence ID" value="NZ_CP067393.1"/>
</dbReference>